<evidence type="ECO:0000313" key="2">
    <source>
        <dbReference type="Proteomes" id="UP000002236"/>
    </source>
</evidence>
<dbReference type="OrthoDB" id="24652at10239"/>
<reference evidence="1 2" key="1">
    <citation type="journal article" date="2012" name="Vet. Microbiol.">
        <title>Complete genome sequence and characterization of a broad-host range T4-like bacteriophage phiAS5 infecting Aeromonas salmonicida subsp. salmonicida.</title>
        <authorList>
            <person name="Kim J.H."/>
            <person name="Son J.S."/>
            <person name="Choi Y.J."/>
            <person name="Choresca C.H.Jr."/>
            <person name="Shin S.P."/>
            <person name="Han J.E."/>
            <person name="Jun J.W."/>
            <person name="Park S.C."/>
        </authorList>
    </citation>
    <scope>NUCLEOTIDE SEQUENCE [LARGE SCALE GENOMIC DNA]</scope>
</reference>
<dbReference type="GeneID" id="9861589"/>
<sequence length="153" mass="17384">MKVKIVNMSMFRAYKDRPEMTANQVIELYHAYVCGTKLDAMLDIDSGDISVYLGNDLVVIPARFVQMPFNVSQDKFDADFISSGCITNLGKSVMIVMSSDRTPQGIKNTLQWASPNCDVTRDSHIKTERGNWYRIELNFENGTIELTPTTLRY</sequence>
<protein>
    <submittedName>
        <fullName evidence="1">Uncharacterized protein</fullName>
    </submittedName>
</protein>
<dbReference type="EMBL" id="HM452126">
    <property type="protein sequence ID" value="ADM80025.1"/>
    <property type="molecule type" value="Genomic_DNA"/>
</dbReference>
<accession>E1A2S9</accession>
<organism evidence="1 2">
    <name type="scientific">Aeromonas phage phiAS5</name>
    <dbReference type="NCBI Taxonomy" id="879630"/>
    <lineage>
        <taxon>Viruses</taxon>
        <taxon>Duplodnaviria</taxon>
        <taxon>Heunggongvirae</taxon>
        <taxon>Uroviricota</taxon>
        <taxon>Caudoviricetes</taxon>
        <taxon>Pantevenvirales</taxon>
        <taxon>Straboviridae</taxon>
        <taxon>Chrysonvirus</taxon>
        <taxon>Chrysonvirus as5</taxon>
    </lineage>
</organism>
<name>E1A2S9_9CAUD</name>
<gene>
    <name evidence="1" type="ORF">phiAS5_ORF0182</name>
</gene>
<proteinExistence type="predicted"/>
<evidence type="ECO:0000313" key="1">
    <source>
        <dbReference type="EMBL" id="ADM80025.1"/>
    </source>
</evidence>
<dbReference type="KEGG" id="vg:9861589"/>
<keyword evidence="2" id="KW-1185">Reference proteome</keyword>
<dbReference type="RefSeq" id="YP_003969471.1">
    <property type="nucleotide sequence ID" value="NC_014636.1"/>
</dbReference>
<dbReference type="Proteomes" id="UP000002236">
    <property type="component" value="Segment"/>
</dbReference>